<dbReference type="WBParaSite" id="ES5_v2.g12265.t1">
    <property type="protein sequence ID" value="ES5_v2.g12265.t1"/>
    <property type="gene ID" value="ES5_v2.g12265"/>
</dbReference>
<dbReference type="Proteomes" id="UP000887579">
    <property type="component" value="Unplaced"/>
</dbReference>
<name>A0AC34F5E2_9BILA</name>
<evidence type="ECO:0000313" key="2">
    <source>
        <dbReference type="WBParaSite" id="ES5_v2.g12265.t1"/>
    </source>
</evidence>
<organism evidence="1 2">
    <name type="scientific">Panagrolaimus sp. ES5</name>
    <dbReference type="NCBI Taxonomy" id="591445"/>
    <lineage>
        <taxon>Eukaryota</taxon>
        <taxon>Metazoa</taxon>
        <taxon>Ecdysozoa</taxon>
        <taxon>Nematoda</taxon>
        <taxon>Chromadorea</taxon>
        <taxon>Rhabditida</taxon>
        <taxon>Tylenchina</taxon>
        <taxon>Panagrolaimomorpha</taxon>
        <taxon>Panagrolaimoidea</taxon>
        <taxon>Panagrolaimidae</taxon>
        <taxon>Panagrolaimus</taxon>
    </lineage>
</organism>
<proteinExistence type="predicted"/>
<evidence type="ECO:0000313" key="1">
    <source>
        <dbReference type="Proteomes" id="UP000887579"/>
    </source>
</evidence>
<accession>A0AC34F5E2</accession>
<protein>
    <submittedName>
        <fullName evidence="2">Uncharacterized protein</fullName>
    </submittedName>
</protein>
<sequence>MIAYILSGDVTAADIKRYQKECPFVTVRIFNAAKYPSFVKNLFEYRWKSLLVEEVLQEVEKVIWFDASIIFKSNANETIMEIVQKMDTKFSKCGIRDFGESGHSILFATHPKMLQYFNMSEETAKNNIMIAGGLFIISRKGSNILQKWNKCALEKECMAPEGSELYCTCGECRTKNIYGNCHRFDQAVLSILTLQCSSNLKDFYQPSTLISTY</sequence>
<reference evidence="2" key="1">
    <citation type="submission" date="2022-11" db="UniProtKB">
        <authorList>
            <consortium name="WormBaseParasite"/>
        </authorList>
    </citation>
    <scope>IDENTIFICATION</scope>
</reference>